<dbReference type="EMBL" id="JACMSC010000002">
    <property type="protein sequence ID" value="KAG6531878.1"/>
    <property type="molecule type" value="Genomic_DNA"/>
</dbReference>
<comment type="caution">
    <text evidence="1">The sequence shown here is derived from an EMBL/GenBank/DDBJ whole genome shotgun (WGS) entry which is preliminary data.</text>
</comment>
<evidence type="ECO:0000313" key="2">
    <source>
        <dbReference type="Proteomes" id="UP000734854"/>
    </source>
</evidence>
<gene>
    <name evidence="1" type="ORF">ZIOFF_005713</name>
</gene>
<evidence type="ECO:0000313" key="1">
    <source>
        <dbReference type="EMBL" id="KAG6531878.1"/>
    </source>
</evidence>
<dbReference type="AlphaFoldDB" id="A0A8J5HR81"/>
<keyword evidence="2" id="KW-1185">Reference proteome</keyword>
<proteinExistence type="predicted"/>
<accession>A0A8J5HR81</accession>
<protein>
    <submittedName>
        <fullName evidence="1">Uncharacterized protein</fullName>
    </submittedName>
</protein>
<dbReference type="Proteomes" id="UP000734854">
    <property type="component" value="Unassembled WGS sequence"/>
</dbReference>
<name>A0A8J5HR81_ZINOF</name>
<sequence length="225" mass="24457">MFSFTNGSDQSLAERQRLLETSQTTTGCSPAHLRSFAAILLPWLSSADPHRPCASPVPLSFNLTIERISPASDPSITSTAAPPVLRVGGFPTLCIGSVVVVLKVLWCSESLEIWVRFTCLGFRFAERHGRRKQRLGFSALGRRSARVGQCGTKGIVAQRAHVGRLVDDRRKNKKEWLAAGARALFGGVADDGASARRSAVVARSLDEMEEQGGAVGWRRLNREDG</sequence>
<organism evidence="1 2">
    <name type="scientific">Zingiber officinale</name>
    <name type="common">Ginger</name>
    <name type="synonym">Amomum zingiber</name>
    <dbReference type="NCBI Taxonomy" id="94328"/>
    <lineage>
        <taxon>Eukaryota</taxon>
        <taxon>Viridiplantae</taxon>
        <taxon>Streptophyta</taxon>
        <taxon>Embryophyta</taxon>
        <taxon>Tracheophyta</taxon>
        <taxon>Spermatophyta</taxon>
        <taxon>Magnoliopsida</taxon>
        <taxon>Liliopsida</taxon>
        <taxon>Zingiberales</taxon>
        <taxon>Zingiberaceae</taxon>
        <taxon>Zingiber</taxon>
    </lineage>
</organism>
<reference evidence="1 2" key="1">
    <citation type="submission" date="2020-08" db="EMBL/GenBank/DDBJ databases">
        <title>Plant Genome Project.</title>
        <authorList>
            <person name="Zhang R.-G."/>
        </authorList>
    </citation>
    <scope>NUCLEOTIDE SEQUENCE [LARGE SCALE GENOMIC DNA]</scope>
    <source>
        <tissue evidence="1">Rhizome</tissue>
    </source>
</reference>